<dbReference type="EMBL" id="BARS01007104">
    <property type="protein sequence ID" value="GAF78358.1"/>
    <property type="molecule type" value="Genomic_DNA"/>
</dbReference>
<reference evidence="1" key="1">
    <citation type="journal article" date="2014" name="Front. Microbiol.">
        <title>High frequency of phylogenetically diverse reductive dehalogenase-homologous genes in deep subseafloor sedimentary metagenomes.</title>
        <authorList>
            <person name="Kawai M."/>
            <person name="Futagami T."/>
            <person name="Toyoda A."/>
            <person name="Takaki Y."/>
            <person name="Nishi S."/>
            <person name="Hori S."/>
            <person name="Arai W."/>
            <person name="Tsubouchi T."/>
            <person name="Morono Y."/>
            <person name="Uchiyama I."/>
            <person name="Ito T."/>
            <person name="Fujiyama A."/>
            <person name="Inagaki F."/>
            <person name="Takami H."/>
        </authorList>
    </citation>
    <scope>NUCLEOTIDE SEQUENCE</scope>
    <source>
        <strain evidence="1">Expedition CK06-06</strain>
    </source>
</reference>
<name>X0SBC2_9ZZZZ</name>
<feature type="non-terminal residue" evidence="1">
    <location>
        <position position="1"/>
    </location>
</feature>
<dbReference type="AlphaFoldDB" id="X0SBC2"/>
<protein>
    <submittedName>
        <fullName evidence="1">Uncharacterized protein</fullName>
    </submittedName>
</protein>
<accession>X0SBC2</accession>
<gene>
    <name evidence="1" type="ORF">S01H1_13745</name>
</gene>
<organism evidence="1">
    <name type="scientific">marine sediment metagenome</name>
    <dbReference type="NCBI Taxonomy" id="412755"/>
    <lineage>
        <taxon>unclassified sequences</taxon>
        <taxon>metagenomes</taxon>
        <taxon>ecological metagenomes</taxon>
    </lineage>
</organism>
<proteinExistence type="predicted"/>
<evidence type="ECO:0000313" key="1">
    <source>
        <dbReference type="EMBL" id="GAF78358.1"/>
    </source>
</evidence>
<comment type="caution">
    <text evidence="1">The sequence shown here is derived from an EMBL/GenBank/DDBJ whole genome shotgun (WGS) entry which is preliminary data.</text>
</comment>
<sequence length="32" mass="3563">PGVRPVNINKKLANEKSIILDVSKLTTITEDR</sequence>